<protein>
    <submittedName>
        <fullName evidence="4">Short-chain dehydrogenase/reductase SDR, NAD(P)-binding domain superfamily</fullName>
    </submittedName>
</protein>
<name>A0A9Q9AY91_9PEZI</name>
<dbReference type="PRINTS" id="PR00081">
    <property type="entry name" value="GDHRDH"/>
</dbReference>
<comment type="similarity">
    <text evidence="1">Belongs to the short-chain dehydrogenases/reductases (SDR) family.</text>
</comment>
<dbReference type="GO" id="GO:0005737">
    <property type="term" value="C:cytoplasm"/>
    <property type="evidence" value="ECO:0007669"/>
    <property type="project" value="TreeGrafter"/>
</dbReference>
<dbReference type="EMBL" id="CP099423">
    <property type="protein sequence ID" value="USW54715.1"/>
    <property type="molecule type" value="Genomic_DNA"/>
</dbReference>
<keyword evidence="5" id="KW-1185">Reference proteome</keyword>
<dbReference type="SUPFAM" id="SSF51735">
    <property type="entry name" value="NAD(P)-binding Rossmann-fold domains"/>
    <property type="match status" value="1"/>
</dbReference>
<dbReference type="Pfam" id="PF00106">
    <property type="entry name" value="adh_short"/>
    <property type="match status" value="1"/>
</dbReference>
<evidence type="ECO:0000256" key="1">
    <source>
        <dbReference type="ARBA" id="ARBA00006484"/>
    </source>
</evidence>
<dbReference type="AlphaFoldDB" id="A0A9Q9AY91"/>
<keyword evidence="2" id="KW-0521">NADP</keyword>
<dbReference type="PANTHER" id="PTHR44229:SF4">
    <property type="entry name" value="15-HYDROXYPROSTAGLANDIN DEHYDROGENASE [NAD(+)]"/>
    <property type="match status" value="1"/>
</dbReference>
<gene>
    <name evidence="4" type="ORF">Slin15195_G080340</name>
</gene>
<proteinExistence type="inferred from homology"/>
<reference evidence="4" key="1">
    <citation type="submission" date="2022-06" db="EMBL/GenBank/DDBJ databases">
        <title>Complete genome sequences of two strains of the flax pathogen Septoria linicola.</title>
        <authorList>
            <person name="Lapalu N."/>
            <person name="Simon A."/>
            <person name="Demenou B."/>
            <person name="Paumier D."/>
            <person name="Guillot M.-P."/>
            <person name="Gout L."/>
            <person name="Valade R."/>
        </authorList>
    </citation>
    <scope>NUCLEOTIDE SEQUENCE</scope>
    <source>
        <strain evidence="4">SE15195</strain>
    </source>
</reference>
<dbReference type="InterPro" id="IPR020904">
    <property type="entry name" value="Sc_DH/Rdtase_CS"/>
</dbReference>
<dbReference type="Proteomes" id="UP001056384">
    <property type="component" value="Chromosome 6"/>
</dbReference>
<dbReference type="Gene3D" id="3.40.50.720">
    <property type="entry name" value="NAD(P)-binding Rossmann-like Domain"/>
    <property type="match status" value="1"/>
</dbReference>
<sequence>MMTKTAYVTGGASGIGKAVAHMLSDRGIRVAIADINVEQAQAVASTLAGNAMALSVNTADWESQVTAFKTVLQSYQRIDYVYAIAGIGEKSWIPNDPARTDFVKPNLSALDVDLNGVLYTAALAIQQMRRQEPDEGGFRGKIAVAASVCGFYCVPTLPIYTAAKHGVVGFVRSYGKHLPAEQITLNAICPDVLRTGISKEEFYSVMEAKGLLVPMELV</sequence>
<evidence type="ECO:0000313" key="4">
    <source>
        <dbReference type="EMBL" id="USW54715.1"/>
    </source>
</evidence>
<evidence type="ECO:0000313" key="5">
    <source>
        <dbReference type="Proteomes" id="UP001056384"/>
    </source>
</evidence>
<dbReference type="GO" id="GO:0016616">
    <property type="term" value="F:oxidoreductase activity, acting on the CH-OH group of donors, NAD or NADP as acceptor"/>
    <property type="evidence" value="ECO:0007669"/>
    <property type="project" value="TreeGrafter"/>
</dbReference>
<dbReference type="PROSITE" id="PS00061">
    <property type="entry name" value="ADH_SHORT"/>
    <property type="match status" value="1"/>
</dbReference>
<evidence type="ECO:0000256" key="3">
    <source>
        <dbReference type="ARBA" id="ARBA00023002"/>
    </source>
</evidence>
<evidence type="ECO:0000256" key="2">
    <source>
        <dbReference type="ARBA" id="ARBA00022857"/>
    </source>
</evidence>
<dbReference type="InterPro" id="IPR002347">
    <property type="entry name" value="SDR_fam"/>
</dbReference>
<dbReference type="PANTHER" id="PTHR44229">
    <property type="entry name" value="15-HYDROXYPROSTAGLANDIN DEHYDROGENASE [NAD(+)]"/>
    <property type="match status" value="1"/>
</dbReference>
<dbReference type="InterPro" id="IPR036291">
    <property type="entry name" value="NAD(P)-bd_dom_sf"/>
</dbReference>
<organism evidence="4 5">
    <name type="scientific">Septoria linicola</name>
    <dbReference type="NCBI Taxonomy" id="215465"/>
    <lineage>
        <taxon>Eukaryota</taxon>
        <taxon>Fungi</taxon>
        <taxon>Dikarya</taxon>
        <taxon>Ascomycota</taxon>
        <taxon>Pezizomycotina</taxon>
        <taxon>Dothideomycetes</taxon>
        <taxon>Dothideomycetidae</taxon>
        <taxon>Mycosphaerellales</taxon>
        <taxon>Mycosphaerellaceae</taxon>
        <taxon>Septoria</taxon>
    </lineage>
</organism>
<accession>A0A9Q9AY91</accession>
<keyword evidence="3" id="KW-0560">Oxidoreductase</keyword>